<proteinExistence type="predicted"/>
<accession>A0A6H5H9M5</accession>
<protein>
    <submittedName>
        <fullName evidence="2">Uncharacterized protein</fullName>
    </submittedName>
</protein>
<feature type="region of interest" description="Disordered" evidence="1">
    <location>
        <begin position="154"/>
        <end position="179"/>
    </location>
</feature>
<reference evidence="2 3" key="1">
    <citation type="submission" date="2020-02" db="EMBL/GenBank/DDBJ databases">
        <authorList>
            <person name="Ferguson B K."/>
        </authorList>
    </citation>
    <scope>NUCLEOTIDE SEQUENCE [LARGE SCALE GENOMIC DNA]</scope>
</reference>
<dbReference type="AlphaFoldDB" id="A0A6H5H9M5"/>
<evidence type="ECO:0000313" key="3">
    <source>
        <dbReference type="Proteomes" id="UP000479000"/>
    </source>
</evidence>
<keyword evidence="3" id="KW-1185">Reference proteome</keyword>
<feature type="non-terminal residue" evidence="2">
    <location>
        <position position="249"/>
    </location>
</feature>
<evidence type="ECO:0000256" key="1">
    <source>
        <dbReference type="SAM" id="MobiDB-lite"/>
    </source>
</evidence>
<evidence type="ECO:0000313" key="2">
    <source>
        <dbReference type="EMBL" id="CAB0014328.1"/>
    </source>
</evidence>
<feature type="region of interest" description="Disordered" evidence="1">
    <location>
        <begin position="193"/>
        <end position="249"/>
    </location>
</feature>
<organism evidence="2 3">
    <name type="scientific">Nesidiocoris tenuis</name>
    <dbReference type="NCBI Taxonomy" id="355587"/>
    <lineage>
        <taxon>Eukaryota</taxon>
        <taxon>Metazoa</taxon>
        <taxon>Ecdysozoa</taxon>
        <taxon>Arthropoda</taxon>
        <taxon>Hexapoda</taxon>
        <taxon>Insecta</taxon>
        <taxon>Pterygota</taxon>
        <taxon>Neoptera</taxon>
        <taxon>Paraneoptera</taxon>
        <taxon>Hemiptera</taxon>
        <taxon>Heteroptera</taxon>
        <taxon>Panheteroptera</taxon>
        <taxon>Cimicomorpha</taxon>
        <taxon>Miridae</taxon>
        <taxon>Dicyphina</taxon>
        <taxon>Nesidiocoris</taxon>
    </lineage>
</organism>
<dbReference type="Proteomes" id="UP000479000">
    <property type="component" value="Unassembled WGS sequence"/>
</dbReference>
<sequence>MSSPRTSSDSWIRIDRLSESSPSARNRRWYPYLVSTSPAITDRRYRSYRRCSPPLLVSILGSSDESSLNSPLSIRTLSGWQICTTSLPSVLRERLTRSKCPLRATDSAADTAAAVTAEVFEAAGAATAVGEDSVRRSSSLGRLRRSSSVVSLASNASVRSNRSRGFGRGRGRGRRSSSVNRLYRSASMTSLNSSFRGRGISRGRGRGGVARGFVDRRNDNRRGRGGFNRGRGGQAQRGSPRGGFRGRGG</sequence>
<feature type="compositionally biased region" description="Gly residues" evidence="1">
    <location>
        <begin position="225"/>
        <end position="249"/>
    </location>
</feature>
<gene>
    <name evidence="2" type="ORF">NTEN_LOCUS18764</name>
</gene>
<name>A0A6H5H9M5_9HEMI</name>
<feature type="compositionally biased region" description="Basic and acidic residues" evidence="1">
    <location>
        <begin position="213"/>
        <end position="222"/>
    </location>
</feature>
<feature type="compositionally biased region" description="Basic residues" evidence="1">
    <location>
        <begin position="161"/>
        <end position="175"/>
    </location>
</feature>
<dbReference type="EMBL" id="CADCXU010027705">
    <property type="protein sequence ID" value="CAB0014328.1"/>
    <property type="molecule type" value="Genomic_DNA"/>
</dbReference>